<name>A0A139AJ24_GONPJ</name>
<proteinExistence type="predicted"/>
<feature type="transmembrane region" description="Helical" evidence="3">
    <location>
        <begin position="539"/>
        <end position="563"/>
    </location>
</feature>
<keyword evidence="1" id="KW-0802">TPR repeat</keyword>
<feature type="compositionally biased region" description="Low complexity" evidence="2">
    <location>
        <begin position="187"/>
        <end position="199"/>
    </location>
</feature>
<keyword evidence="5" id="KW-1185">Reference proteome</keyword>
<keyword evidence="3" id="KW-0472">Membrane</keyword>
<feature type="region of interest" description="Disordered" evidence="2">
    <location>
        <begin position="176"/>
        <end position="199"/>
    </location>
</feature>
<reference evidence="4 5" key="1">
    <citation type="journal article" date="2015" name="Genome Biol. Evol.">
        <title>Phylogenomic analyses indicate that early fungi evolved digesting cell walls of algal ancestors of land plants.</title>
        <authorList>
            <person name="Chang Y."/>
            <person name="Wang S."/>
            <person name="Sekimoto S."/>
            <person name="Aerts A.L."/>
            <person name="Choi C."/>
            <person name="Clum A."/>
            <person name="LaButti K.M."/>
            <person name="Lindquist E.A."/>
            <person name="Yee Ngan C."/>
            <person name="Ohm R.A."/>
            <person name="Salamov A.A."/>
            <person name="Grigoriev I.V."/>
            <person name="Spatafora J.W."/>
            <person name="Berbee M.L."/>
        </authorList>
    </citation>
    <scope>NUCLEOTIDE SEQUENCE [LARGE SCALE GENOMIC DNA]</scope>
    <source>
        <strain evidence="4 5">JEL478</strain>
    </source>
</reference>
<feature type="transmembrane region" description="Helical" evidence="3">
    <location>
        <begin position="583"/>
        <end position="610"/>
    </location>
</feature>
<organism evidence="4 5">
    <name type="scientific">Gonapodya prolifera (strain JEL478)</name>
    <name type="common">Monoblepharis prolifera</name>
    <dbReference type="NCBI Taxonomy" id="1344416"/>
    <lineage>
        <taxon>Eukaryota</taxon>
        <taxon>Fungi</taxon>
        <taxon>Fungi incertae sedis</taxon>
        <taxon>Chytridiomycota</taxon>
        <taxon>Chytridiomycota incertae sedis</taxon>
        <taxon>Monoblepharidomycetes</taxon>
        <taxon>Monoblepharidales</taxon>
        <taxon>Gonapodyaceae</taxon>
        <taxon>Gonapodya</taxon>
    </lineage>
</organism>
<feature type="non-terminal residue" evidence="4">
    <location>
        <position position="909"/>
    </location>
</feature>
<dbReference type="PROSITE" id="PS50005">
    <property type="entry name" value="TPR"/>
    <property type="match status" value="1"/>
</dbReference>
<evidence type="ECO:0000256" key="2">
    <source>
        <dbReference type="SAM" id="MobiDB-lite"/>
    </source>
</evidence>
<feature type="region of interest" description="Disordered" evidence="2">
    <location>
        <begin position="1"/>
        <end position="110"/>
    </location>
</feature>
<dbReference type="InterPro" id="IPR019734">
    <property type="entry name" value="TPR_rpt"/>
</dbReference>
<feature type="compositionally biased region" description="Polar residues" evidence="2">
    <location>
        <begin position="302"/>
        <end position="337"/>
    </location>
</feature>
<dbReference type="EMBL" id="KQ965750">
    <property type="protein sequence ID" value="KXS16787.1"/>
    <property type="molecule type" value="Genomic_DNA"/>
</dbReference>
<gene>
    <name evidence="4" type="ORF">M427DRAFT_68823</name>
</gene>
<dbReference type="AlphaFoldDB" id="A0A139AJ24"/>
<feature type="compositionally biased region" description="Low complexity" evidence="2">
    <location>
        <begin position="256"/>
        <end position="267"/>
    </location>
</feature>
<evidence type="ECO:0000256" key="1">
    <source>
        <dbReference type="PROSITE-ProRule" id="PRU00339"/>
    </source>
</evidence>
<feature type="transmembrane region" description="Helical" evidence="3">
    <location>
        <begin position="460"/>
        <end position="482"/>
    </location>
</feature>
<keyword evidence="3" id="KW-0812">Transmembrane</keyword>
<protein>
    <submittedName>
        <fullName evidence="4">Uncharacterized protein</fullName>
    </submittedName>
</protein>
<feature type="compositionally biased region" description="Pro residues" evidence="2">
    <location>
        <begin position="176"/>
        <end position="186"/>
    </location>
</feature>
<feature type="transmembrane region" description="Helical" evidence="3">
    <location>
        <begin position="695"/>
        <end position="718"/>
    </location>
</feature>
<dbReference type="Proteomes" id="UP000070544">
    <property type="component" value="Unassembled WGS sequence"/>
</dbReference>
<dbReference type="STRING" id="1344416.A0A139AJ24"/>
<keyword evidence="3" id="KW-1133">Transmembrane helix</keyword>
<accession>A0A139AJ24</accession>
<feature type="region of interest" description="Disordered" evidence="2">
    <location>
        <begin position="239"/>
        <end position="364"/>
    </location>
</feature>
<evidence type="ECO:0000313" key="5">
    <source>
        <dbReference type="Proteomes" id="UP000070544"/>
    </source>
</evidence>
<feature type="repeat" description="TPR" evidence="1">
    <location>
        <begin position="603"/>
        <end position="636"/>
    </location>
</feature>
<feature type="transmembrane region" description="Helical" evidence="3">
    <location>
        <begin position="432"/>
        <end position="448"/>
    </location>
</feature>
<sequence length="909" mass="98891">MDSRGAASDGHLLPTSLGADTPERVENVMMVERASPDGPPEHSGEMAVGNPTPGGEGLPRIVILSPESLPGSDARRESTSPTSNTAPRVPLKPSLKRGTTGGGTTTETTRPLSLPRVQIQLEPISLNHVKPSDSGDEDGLAVPGSALAVESHVDHLYRFSQLPGFRPFVSTLAEPPPPGLRVPPPSSSSSNLSPPRTSLRQFETSTFRPFISTLRSNVESVPPEPSTIFRPHVSTLRSNIGPIVPDRSSGTGVVATSNPNSPTSPSTLLVEWEDILPRSSHKARPRRPTSSPSLAAAGKRPISSTSGTTLARSSRADSTNIPVETSPQVPISITTEASHQHSEVRPSSSPHTSPSQSRQPRRSSSFLGVGIGRLSALRTMFASSSTSRRSTRSSSLAPITPSDLHGKIPTSLWLSCLYTVMGSYLMSPPFQLAINTSNMLFFTFLLYSDSTTLNVSSSSIATVAIFAFATQLLAMQSGNVLARFHRVKGRLHPVAPAGRMLRSIQEALSLPNYNTNVSHLPSDTACGCRKCTTASLRSAGTFFLAMTVVTTILYVLASVFAILRGFQVDTTTWTRTLRIVFVLWHPLITFSSPTALVLTSRLASAFVLLGKVKWEQRMFREAFENMLRVVANDPSNPPLPDTTGMEYWNIHLTLLSIHEQEKSHFESVARVNAFLNLQHFLIVIVQSIASECASGYWIIALVVVLVLLLSQIYVVAVFNSSVVDTSRLIRETERALCAISLSLVLRRKELFTKLESLGDAMSLEVSGSGSRSDGVRQQFEEEWPKESNFEIPLWNENPEKFRTRSKADENPGWLAESYPRSIRLTGAKVGSDSSKAGSEVSSLRLEISRAEQRIQEAHNHQRLLSQLQNSEDHIIRFLGAPLTFETGRGISSVVLTGLFIAYQLFRANG</sequence>
<feature type="compositionally biased region" description="Low complexity" evidence="2">
    <location>
        <begin position="345"/>
        <end position="364"/>
    </location>
</feature>
<evidence type="ECO:0000313" key="4">
    <source>
        <dbReference type="EMBL" id="KXS16787.1"/>
    </source>
</evidence>
<evidence type="ECO:0000256" key="3">
    <source>
        <dbReference type="SAM" id="Phobius"/>
    </source>
</evidence>